<sequence>MSHVPFLTLSRYRNNPASPIILMITDTEGFGMKALAWHGNGVACCGHEKDGFIKVVVKP</sequence>
<gene>
    <name evidence="1" type="ORF">CQ13_12345</name>
</gene>
<reference evidence="1 2" key="1">
    <citation type="submission" date="2014-03" db="EMBL/GenBank/DDBJ databases">
        <title>Bradyrhizobium valentinum sp. nov., isolated from effective nodules of Lupinus mariae-josephae, a lupine endemic of basic-lime soils in Eastern Spain.</title>
        <authorList>
            <person name="Duran D."/>
            <person name="Rey L."/>
            <person name="Navarro A."/>
            <person name="Busquets A."/>
            <person name="Imperial J."/>
            <person name="Ruiz-Argueso T."/>
        </authorList>
    </citation>
    <scope>NUCLEOTIDE SEQUENCE [LARGE SCALE GENOMIC DNA]</scope>
    <source>
        <strain evidence="1 2">Ro19</strain>
    </source>
</reference>
<dbReference type="Proteomes" id="UP000052023">
    <property type="component" value="Unassembled WGS sequence"/>
</dbReference>
<evidence type="ECO:0000313" key="2">
    <source>
        <dbReference type="Proteomes" id="UP000052023"/>
    </source>
</evidence>
<comment type="caution">
    <text evidence="1">The sequence shown here is derived from an EMBL/GenBank/DDBJ whole genome shotgun (WGS) entry which is preliminary data.</text>
</comment>
<organism evidence="1 2">
    <name type="scientific">Bradyrhizobium retamae</name>
    <dbReference type="NCBI Taxonomy" id="1300035"/>
    <lineage>
        <taxon>Bacteria</taxon>
        <taxon>Pseudomonadati</taxon>
        <taxon>Pseudomonadota</taxon>
        <taxon>Alphaproteobacteria</taxon>
        <taxon>Hyphomicrobiales</taxon>
        <taxon>Nitrobacteraceae</taxon>
        <taxon>Bradyrhizobium</taxon>
    </lineage>
</organism>
<dbReference type="AlphaFoldDB" id="A0A0R3MA65"/>
<keyword evidence="2" id="KW-1185">Reference proteome</keyword>
<dbReference type="EMBL" id="LLYA01000214">
    <property type="protein sequence ID" value="KRR16983.1"/>
    <property type="molecule type" value="Genomic_DNA"/>
</dbReference>
<protein>
    <submittedName>
        <fullName evidence="1">Uncharacterized protein</fullName>
    </submittedName>
</protein>
<proteinExistence type="predicted"/>
<evidence type="ECO:0000313" key="1">
    <source>
        <dbReference type="EMBL" id="KRR16983.1"/>
    </source>
</evidence>
<accession>A0A0R3MA65</accession>
<name>A0A0R3MA65_9BRAD</name>